<evidence type="ECO:0000256" key="3">
    <source>
        <dbReference type="ARBA" id="ARBA00013223"/>
    </source>
</evidence>
<dbReference type="InterPro" id="IPR051930">
    <property type="entry name" value="FNR_type-1"/>
</dbReference>
<evidence type="ECO:0000256" key="4">
    <source>
        <dbReference type="ARBA" id="ARBA00022630"/>
    </source>
</evidence>
<dbReference type="Gene3D" id="2.40.30.10">
    <property type="entry name" value="Translation factors"/>
    <property type="match status" value="1"/>
</dbReference>
<dbReference type="GO" id="GO:0042167">
    <property type="term" value="P:heme catabolic process"/>
    <property type="evidence" value="ECO:0007669"/>
    <property type="project" value="TreeGrafter"/>
</dbReference>
<organism evidence="10 11">
    <name type="scientific">Hartmannibacter diazotrophicus</name>
    <dbReference type="NCBI Taxonomy" id="1482074"/>
    <lineage>
        <taxon>Bacteria</taxon>
        <taxon>Pseudomonadati</taxon>
        <taxon>Pseudomonadota</taxon>
        <taxon>Alphaproteobacteria</taxon>
        <taxon>Hyphomicrobiales</taxon>
        <taxon>Pleomorphomonadaceae</taxon>
        <taxon>Hartmannibacter</taxon>
    </lineage>
</organism>
<evidence type="ECO:0000256" key="5">
    <source>
        <dbReference type="ARBA" id="ARBA00022827"/>
    </source>
</evidence>
<dbReference type="Gene3D" id="3.40.50.80">
    <property type="entry name" value="Nucleotide-binding domain of ferredoxin-NADP reductase (FNR) module"/>
    <property type="match status" value="1"/>
</dbReference>
<dbReference type="EC" id="1.18.1.2" evidence="3"/>
<evidence type="ECO:0000256" key="2">
    <source>
        <dbReference type="ARBA" id="ARBA00008312"/>
    </source>
</evidence>
<dbReference type="PROSITE" id="PS51384">
    <property type="entry name" value="FAD_FR"/>
    <property type="match status" value="1"/>
</dbReference>
<comment type="catalytic activity">
    <reaction evidence="8">
        <text>2 reduced [2Fe-2S]-[ferredoxin] + NADP(+) + H(+) = 2 oxidized [2Fe-2S]-[ferredoxin] + NADPH</text>
        <dbReference type="Rhea" id="RHEA:20125"/>
        <dbReference type="Rhea" id="RHEA-COMP:10000"/>
        <dbReference type="Rhea" id="RHEA-COMP:10001"/>
        <dbReference type="ChEBI" id="CHEBI:15378"/>
        <dbReference type="ChEBI" id="CHEBI:33737"/>
        <dbReference type="ChEBI" id="CHEBI:33738"/>
        <dbReference type="ChEBI" id="CHEBI:57783"/>
        <dbReference type="ChEBI" id="CHEBI:58349"/>
        <dbReference type="EC" id="1.18.1.2"/>
    </reaction>
</comment>
<name>A0A2C9D720_9HYPH</name>
<evidence type="ECO:0000256" key="7">
    <source>
        <dbReference type="ARBA" id="ARBA00023002"/>
    </source>
</evidence>
<accession>A0A2C9D720</accession>
<evidence type="ECO:0000259" key="9">
    <source>
        <dbReference type="PROSITE" id="PS51384"/>
    </source>
</evidence>
<feature type="domain" description="FAD-binding FR-type" evidence="9">
    <location>
        <begin position="23"/>
        <end position="123"/>
    </location>
</feature>
<dbReference type="Proteomes" id="UP000223606">
    <property type="component" value="Chromosome 1"/>
</dbReference>
<protein>
    <recommendedName>
        <fullName evidence="3">ferredoxin--NADP(+) reductase</fullName>
        <ecNumber evidence="3">1.18.1.2</ecNumber>
    </recommendedName>
</protein>
<evidence type="ECO:0000256" key="6">
    <source>
        <dbReference type="ARBA" id="ARBA00022857"/>
    </source>
</evidence>
<evidence type="ECO:0000256" key="8">
    <source>
        <dbReference type="ARBA" id="ARBA00047776"/>
    </source>
</evidence>
<dbReference type="OrthoDB" id="9784483at2"/>
<dbReference type="GO" id="GO:0034599">
    <property type="term" value="P:cellular response to oxidative stress"/>
    <property type="evidence" value="ECO:0007669"/>
    <property type="project" value="TreeGrafter"/>
</dbReference>
<dbReference type="InterPro" id="IPR033892">
    <property type="entry name" value="FNR_bac"/>
</dbReference>
<dbReference type="InterPro" id="IPR008333">
    <property type="entry name" value="Cbr1-like_FAD-bd_dom"/>
</dbReference>
<keyword evidence="11" id="KW-1185">Reference proteome</keyword>
<dbReference type="PANTHER" id="PTHR47878">
    <property type="entry name" value="OXIDOREDUCTASE FAD/NAD(P)-BINDING DOMAIN PROTEIN"/>
    <property type="match status" value="1"/>
</dbReference>
<dbReference type="SUPFAM" id="SSF52343">
    <property type="entry name" value="Ferredoxin reductase-like, C-terminal NADP-linked domain"/>
    <property type="match status" value="1"/>
</dbReference>
<dbReference type="RefSeq" id="WP_099558873.1">
    <property type="nucleotide sequence ID" value="NZ_LT960614.1"/>
</dbReference>
<comment type="similarity">
    <text evidence="2">Belongs to the ferredoxin--NADP reductase type 1 family.</text>
</comment>
<dbReference type="EMBL" id="LT960614">
    <property type="protein sequence ID" value="SON56043.1"/>
    <property type="molecule type" value="Genomic_DNA"/>
</dbReference>
<dbReference type="InterPro" id="IPR039261">
    <property type="entry name" value="FNR_nucleotide-bd"/>
</dbReference>
<reference evidence="11" key="1">
    <citation type="submission" date="2017-09" db="EMBL/GenBank/DDBJ databases">
        <title>Genome sequence of Nannocystis excedens DSM 71.</title>
        <authorList>
            <person name="Blom J."/>
        </authorList>
    </citation>
    <scope>NUCLEOTIDE SEQUENCE [LARGE SCALE GENOMIC DNA]</scope>
    <source>
        <strain evidence="11">type strain: E19</strain>
    </source>
</reference>
<keyword evidence="7 10" id="KW-0560">Oxidoreductase</keyword>
<dbReference type="InterPro" id="IPR017927">
    <property type="entry name" value="FAD-bd_FR_type"/>
</dbReference>
<sequence>MNVTSTAPVAEAETQVTTFPIPEGVFAETVTSVKHYTDRLFKFRITRPQSFRFRSGEFVMIGLPNAAKPVFRAYSVASPSWDEELEFFSIKVPNGPLTEHLQKIKVGDTILMKKKPTGTLVLDALVPGKRLYMFSTGTGVAPFASLIRDPETYEKFDEVILTQTCREVAELAYAQELVEDIRNDPLVGEFAAEKLALFTSATREPYVCNERITTLLDNGKLFELLDVPVMNPLEDRGMICGSMDMIKDTKALLERYGLDEGSNAKPGTFVVERAFVG</sequence>
<dbReference type="Pfam" id="PF00970">
    <property type="entry name" value="FAD_binding_6"/>
    <property type="match status" value="1"/>
</dbReference>
<dbReference type="PANTHER" id="PTHR47878:SF1">
    <property type="entry name" value="FLAVODOXIN_FERREDOXIN--NADP REDUCTASE"/>
    <property type="match status" value="1"/>
</dbReference>
<keyword evidence="4" id="KW-0285">Flavoprotein</keyword>
<dbReference type="SUPFAM" id="SSF63380">
    <property type="entry name" value="Riboflavin synthase domain-like"/>
    <property type="match status" value="1"/>
</dbReference>
<gene>
    <name evidence="10" type="primary">fpr</name>
    <name evidence="10" type="ORF">HDIA_2502</name>
</gene>
<evidence type="ECO:0000313" key="11">
    <source>
        <dbReference type="Proteomes" id="UP000223606"/>
    </source>
</evidence>
<evidence type="ECO:0000313" key="10">
    <source>
        <dbReference type="EMBL" id="SON56043.1"/>
    </source>
</evidence>
<dbReference type="AlphaFoldDB" id="A0A2C9D720"/>
<dbReference type="InterPro" id="IPR017938">
    <property type="entry name" value="Riboflavin_synthase-like_b-brl"/>
</dbReference>
<keyword evidence="6" id="KW-0521">NADP</keyword>
<dbReference type="KEGG" id="hdi:HDIA_2502"/>
<comment type="cofactor">
    <cofactor evidence="1">
        <name>FAD</name>
        <dbReference type="ChEBI" id="CHEBI:57692"/>
    </cofactor>
</comment>
<keyword evidence="5" id="KW-0274">FAD</keyword>
<proteinExistence type="inferred from homology"/>
<evidence type="ECO:0000256" key="1">
    <source>
        <dbReference type="ARBA" id="ARBA00001974"/>
    </source>
</evidence>
<dbReference type="GO" id="GO:0004324">
    <property type="term" value="F:ferredoxin-NADP+ reductase activity"/>
    <property type="evidence" value="ECO:0007669"/>
    <property type="project" value="UniProtKB-EC"/>
</dbReference>
<dbReference type="CDD" id="cd06195">
    <property type="entry name" value="FNR1"/>
    <property type="match status" value="1"/>
</dbReference>